<keyword evidence="8" id="KW-0863">Zinc-finger</keyword>
<evidence type="ECO:0000256" key="4">
    <source>
        <dbReference type="ARBA" id="ARBA00022840"/>
    </source>
</evidence>
<dbReference type="PROSITE" id="PS50114">
    <property type="entry name" value="GATA_ZN_FINGER_2"/>
    <property type="match status" value="1"/>
</dbReference>
<protein>
    <recommendedName>
        <fullName evidence="9">ATP-dependent RNA helicase</fullName>
        <ecNumber evidence="9">3.6.4.13</ecNumber>
    </recommendedName>
</protein>
<feature type="compositionally biased region" description="Low complexity" evidence="10">
    <location>
        <begin position="190"/>
        <end position="222"/>
    </location>
</feature>
<evidence type="ECO:0000256" key="10">
    <source>
        <dbReference type="SAM" id="MobiDB-lite"/>
    </source>
</evidence>
<feature type="compositionally biased region" description="Basic and acidic residues" evidence="10">
    <location>
        <begin position="1121"/>
        <end position="1132"/>
    </location>
</feature>
<feature type="compositionally biased region" description="Low complexity" evidence="10">
    <location>
        <begin position="325"/>
        <end position="336"/>
    </location>
</feature>
<feature type="region of interest" description="Disordered" evidence="10">
    <location>
        <begin position="1097"/>
        <end position="1288"/>
    </location>
</feature>
<dbReference type="CDD" id="cd17960">
    <property type="entry name" value="DEADc_DDX55"/>
    <property type="match status" value="1"/>
</dbReference>
<comment type="catalytic activity">
    <reaction evidence="7 9">
        <text>ATP + H2O = ADP + phosphate + H(+)</text>
        <dbReference type="Rhea" id="RHEA:13065"/>
        <dbReference type="ChEBI" id="CHEBI:15377"/>
        <dbReference type="ChEBI" id="CHEBI:15378"/>
        <dbReference type="ChEBI" id="CHEBI:30616"/>
        <dbReference type="ChEBI" id="CHEBI:43474"/>
        <dbReference type="ChEBI" id="CHEBI:456216"/>
        <dbReference type="EC" id="3.6.4.13"/>
    </reaction>
</comment>
<dbReference type="FunFam" id="3.40.50.300:FF:000877">
    <property type="entry name" value="RNA helicase"/>
    <property type="match status" value="1"/>
</dbReference>
<feature type="region of interest" description="Disordered" evidence="10">
    <location>
        <begin position="314"/>
        <end position="369"/>
    </location>
</feature>
<dbReference type="InterPro" id="IPR025313">
    <property type="entry name" value="SPB4-like_CTE"/>
</dbReference>
<feature type="domain" description="Helicase C-terminal" evidence="13">
    <location>
        <begin position="814"/>
        <end position="975"/>
    </location>
</feature>
<dbReference type="CDD" id="cd18787">
    <property type="entry name" value="SF2_C_DEAD"/>
    <property type="match status" value="1"/>
</dbReference>
<dbReference type="RefSeq" id="XP_004367163.1">
    <property type="nucleotide sequence ID" value="XM_004367106.1"/>
</dbReference>
<dbReference type="PANTHER" id="PTHR24031">
    <property type="entry name" value="RNA HELICASE"/>
    <property type="match status" value="1"/>
</dbReference>
<keyword evidence="2 9" id="KW-0378">Hydrolase</keyword>
<feature type="region of interest" description="Disordered" evidence="10">
    <location>
        <begin position="420"/>
        <end position="507"/>
    </location>
</feature>
<feature type="compositionally biased region" description="Basic residues" evidence="10">
    <location>
        <begin position="1270"/>
        <end position="1288"/>
    </location>
</feature>
<sequence length="1288" mass="147003">MIIVGSWLVPTRVQPTNQPTNSTTINNNNNNNDENSSKNNSIKDEVPVRDTSCYNKNDDEEEEEEDTRMNIEIRNISTTKDQREGESRCLGVLSQLHVETFRINQSIETIRKDITHSQKRYTLADYRMLVENLTPIFKGMLSVLEEYGSELNGQPVNEPTQTTGTTTTNQKKQRSSKQHIESSSRKKPTNSPILSPVNNPNNINNNSNQNNNNNQFYGQPTLSSSTLSTLTSFKLPPLHTQLHHSSLQPLPFLHSPPKLPPSPRDHHHHSPFDSPRQAILGGSTTYGLANSPTTTNPFELDDTPAKPPDIVKEVPPEPGHLTDGTSTTNSTTATTNMAPDNSTSMSTSMRAKRGRGRPPQSKPNHCARCKRTDTPEWRKGENGIDLCNACGLQFMKRNRKDKETVDLLLSSFQHVQYQQQQQQQQPVDGSLEFQSEQSVDQQTLQQHQHQQYQTSHPQLPQLQTYQHYTQSSPRYHTPPEESIYINNNNNNSNNNNTNRTTTPPPPPVISQLPYIDFNYLRPNNSPPPYTTTIHHPFNTSTNNNNNSNNNKKLNRERERMNLTGGGAKWSTVRPTISDHVLGIIKKLGFDTMTPVQSATIPLFLSNKDVLVEACTGSGKTLSFIIPIIEILLKKQPEELTKHQVLAVIVTPTRELAVQIFGILEQFVHGLDHIKRLLLIGGTEVYEDVQKFNKDGGNVIVATPGRLEDVLSRVERNMKLKEFEMLILDEADRLLDMGFDTALNAVLDRLPKQRRTGLFSATQTTELKELARMGMRNPVKVSVAVQQKGTNQVSAIPSTLENRYTMLEPSEKFGVLADFMDKNMNNSKIIVYFLTCADVDYFSSLMTKMSQFKDRVKDIFSLHGKVPHERRKFVFDKFSAKDSGVIFVTDLVSRGIDFPSVDWVIQYDAPQDPKTFIHRIGRTARMGRTGNAMLYLSKAEDDYLEFMRLRKVSMVETPKPDTLALEHYTKEMRRVILSNRQIMERSIVAFVSYARAYKEHTCSYIFVTRKLDFGSLAHGYGLLRMPKMPELRFFNPDTWASGVSREDIEKVPYVDKKREAKRLIQLKESKKKQEKREKKKEAKVKKILSISGLKMEDLTGKKQVKEEENEDDSDESEDEVEALMRADQDQEVKQEEDEDEEEEEDSEDDSSEEEEETTKTPVRKSAPKIVKDEEQLKQEDRETVNRDYLEMKKNNKRKNRGFHGDLDDFDSIEKEIKLEIKKKKQEEKENKSKSTTTTATTTTTGGITKPLSKNAEKKKNKNKKPEFAPKKTYHKKVQNSSRQKKSSRK</sequence>
<dbReference type="SUPFAM" id="SSF57716">
    <property type="entry name" value="Glucocorticoid receptor-like (DNA-binding domain)"/>
    <property type="match status" value="1"/>
</dbReference>
<evidence type="ECO:0000256" key="9">
    <source>
        <dbReference type="RuleBase" id="RU365068"/>
    </source>
</evidence>
<evidence type="ECO:0000256" key="7">
    <source>
        <dbReference type="ARBA" id="ARBA00047984"/>
    </source>
</evidence>
<feature type="region of interest" description="Disordered" evidence="10">
    <location>
        <begin position="248"/>
        <end position="302"/>
    </location>
</feature>
<dbReference type="GeneID" id="14872387"/>
<dbReference type="OMA" id="PCANIAI"/>
<evidence type="ECO:0000256" key="1">
    <source>
        <dbReference type="ARBA" id="ARBA00022741"/>
    </source>
</evidence>
<dbReference type="GO" id="GO:0006355">
    <property type="term" value="P:regulation of DNA-templated transcription"/>
    <property type="evidence" value="ECO:0007669"/>
    <property type="project" value="InterPro"/>
</dbReference>
<dbReference type="SUPFAM" id="SSF52540">
    <property type="entry name" value="P-loop containing nucleoside triphosphate hydrolases"/>
    <property type="match status" value="1"/>
</dbReference>
<evidence type="ECO:0000259" key="13">
    <source>
        <dbReference type="PROSITE" id="PS51194"/>
    </source>
</evidence>
<dbReference type="GO" id="GO:0003724">
    <property type="term" value="F:RNA helicase activity"/>
    <property type="evidence" value="ECO:0007669"/>
    <property type="project" value="UniProtKB-EC"/>
</dbReference>
<feature type="compositionally biased region" description="Basic and acidic residues" evidence="10">
    <location>
        <begin position="1168"/>
        <end position="1192"/>
    </location>
</feature>
<keyword evidence="1 9" id="KW-0547">Nucleotide-binding</keyword>
<feature type="domain" description="Helicase ATP-binding" evidence="12">
    <location>
        <begin position="600"/>
        <end position="780"/>
    </location>
</feature>
<comment type="domain">
    <text evidence="9">The Q motif is unique to and characteristic of the DEAD box family of RNA helicases and controls ATP binding and hydrolysis.</text>
</comment>
<evidence type="ECO:0000256" key="2">
    <source>
        <dbReference type="ARBA" id="ARBA00022801"/>
    </source>
</evidence>
<dbReference type="Pfam" id="PF00271">
    <property type="entry name" value="Helicase_C"/>
    <property type="match status" value="1"/>
</dbReference>
<evidence type="ECO:0000256" key="6">
    <source>
        <dbReference type="ARBA" id="ARBA00038002"/>
    </source>
</evidence>
<feature type="compositionally biased region" description="Polar residues" evidence="10">
    <location>
        <begin position="337"/>
        <end position="349"/>
    </location>
</feature>
<dbReference type="InterPro" id="IPR014001">
    <property type="entry name" value="Helicase_ATP-bd"/>
</dbReference>
<reference evidence="15" key="1">
    <citation type="journal article" date="2011" name="Genome Res.">
        <title>Phylogeny-wide analysis of social amoeba genomes highlights ancient origins for complex intercellular communication.</title>
        <authorList>
            <person name="Heidel A.J."/>
            <person name="Lawal H.M."/>
            <person name="Felder M."/>
            <person name="Schilde C."/>
            <person name="Helps N.R."/>
            <person name="Tunggal B."/>
            <person name="Rivero F."/>
            <person name="John U."/>
            <person name="Schleicher M."/>
            <person name="Eichinger L."/>
            <person name="Platzer M."/>
            <person name="Noegel A.A."/>
            <person name="Schaap P."/>
            <person name="Gloeckner G."/>
        </authorList>
    </citation>
    <scope>NUCLEOTIDE SEQUENCE [LARGE SCALE GENOMIC DNA]</scope>
    <source>
        <strain evidence="15">SH3</strain>
    </source>
</reference>
<dbReference type="EMBL" id="GL883013">
    <property type="protein sequence ID" value="EGG20180.1"/>
    <property type="molecule type" value="Genomic_DNA"/>
</dbReference>
<feature type="compositionally biased region" description="Basic and acidic residues" evidence="10">
    <location>
        <begin position="1201"/>
        <end position="1231"/>
    </location>
</feature>
<dbReference type="EC" id="3.6.4.13" evidence="9"/>
<dbReference type="SMART" id="SM00490">
    <property type="entry name" value="HELICc"/>
    <property type="match status" value="1"/>
</dbReference>
<dbReference type="SMART" id="SM01178">
    <property type="entry name" value="DUF4217"/>
    <property type="match status" value="1"/>
</dbReference>
<dbReference type="Pfam" id="PF13959">
    <property type="entry name" value="CTE_SPB4"/>
    <property type="match status" value="1"/>
</dbReference>
<proteinExistence type="inferred from homology"/>
<comment type="similarity">
    <text evidence="6">Belongs to the DEAD box helicase family. DDX55/SPB4 subfamily.</text>
</comment>
<feature type="compositionally biased region" description="Acidic residues" evidence="10">
    <location>
        <begin position="1106"/>
        <end position="1120"/>
    </location>
</feature>
<feature type="compositionally biased region" description="Polar residues" evidence="10">
    <location>
        <begin position="460"/>
        <end position="474"/>
    </location>
</feature>
<evidence type="ECO:0000259" key="11">
    <source>
        <dbReference type="PROSITE" id="PS50114"/>
    </source>
</evidence>
<keyword evidence="3 9" id="KW-0347">Helicase</keyword>
<comment type="function">
    <text evidence="9">RNA helicase.</text>
</comment>
<organism evidence="14 15">
    <name type="scientific">Cavenderia fasciculata</name>
    <name type="common">Slime mold</name>
    <name type="synonym">Dictyostelium fasciculatum</name>
    <dbReference type="NCBI Taxonomy" id="261658"/>
    <lineage>
        <taxon>Eukaryota</taxon>
        <taxon>Amoebozoa</taxon>
        <taxon>Evosea</taxon>
        <taxon>Eumycetozoa</taxon>
        <taxon>Dictyostelia</taxon>
        <taxon>Acytosteliales</taxon>
        <taxon>Cavenderiaceae</taxon>
        <taxon>Cavenderia</taxon>
    </lineage>
</organism>
<dbReference type="GO" id="GO:0043565">
    <property type="term" value="F:sequence-specific DNA binding"/>
    <property type="evidence" value="ECO:0007669"/>
    <property type="project" value="InterPro"/>
</dbReference>
<evidence type="ECO:0000313" key="15">
    <source>
        <dbReference type="Proteomes" id="UP000007797"/>
    </source>
</evidence>
<dbReference type="PROSITE" id="PS51192">
    <property type="entry name" value="HELICASE_ATP_BIND_1"/>
    <property type="match status" value="1"/>
</dbReference>
<keyword evidence="8" id="KW-0479">Metal-binding</keyword>
<dbReference type="Pfam" id="PF00270">
    <property type="entry name" value="DEAD"/>
    <property type="match status" value="1"/>
</dbReference>
<feature type="compositionally biased region" description="Low complexity" evidence="10">
    <location>
        <begin position="486"/>
        <end position="501"/>
    </location>
</feature>
<dbReference type="OrthoDB" id="7396459at2759"/>
<dbReference type="CDD" id="cd00202">
    <property type="entry name" value="ZnF_GATA"/>
    <property type="match status" value="1"/>
</dbReference>
<evidence type="ECO:0000313" key="14">
    <source>
        <dbReference type="EMBL" id="EGG20180.1"/>
    </source>
</evidence>
<keyword evidence="15" id="KW-1185">Reference proteome</keyword>
<gene>
    <name evidence="14" type="primary">ddx55</name>
    <name evidence="14" type="ORF">DFA_07300</name>
</gene>
<dbReference type="GO" id="GO:0005524">
    <property type="term" value="F:ATP binding"/>
    <property type="evidence" value="ECO:0007669"/>
    <property type="project" value="UniProtKB-UniRule"/>
</dbReference>
<dbReference type="Pfam" id="PF00320">
    <property type="entry name" value="GATA"/>
    <property type="match status" value="1"/>
</dbReference>
<dbReference type="InterPro" id="IPR000629">
    <property type="entry name" value="RNA-helicase_DEAD-box_CS"/>
</dbReference>
<dbReference type="InterPro" id="IPR027417">
    <property type="entry name" value="P-loop_NTPase"/>
</dbReference>
<feature type="region of interest" description="Disordered" evidence="10">
    <location>
        <begin position="1"/>
        <end position="67"/>
    </location>
</feature>
<evidence type="ECO:0000256" key="8">
    <source>
        <dbReference type="PROSITE-ProRule" id="PRU00094"/>
    </source>
</evidence>
<dbReference type="GO" id="GO:0003723">
    <property type="term" value="F:RNA binding"/>
    <property type="evidence" value="ECO:0007669"/>
    <property type="project" value="UniProtKB-UniRule"/>
</dbReference>
<dbReference type="InterPro" id="IPR013088">
    <property type="entry name" value="Znf_NHR/GATA"/>
</dbReference>
<dbReference type="KEGG" id="dfa:DFA_07300"/>
<name>F4PW16_CACFS</name>
<feature type="region of interest" description="Disordered" evidence="10">
    <location>
        <begin position="151"/>
        <end position="222"/>
    </location>
</feature>
<dbReference type="PROSITE" id="PS51194">
    <property type="entry name" value="HELICASE_CTER"/>
    <property type="match status" value="1"/>
</dbReference>
<dbReference type="GO" id="GO:0016887">
    <property type="term" value="F:ATP hydrolysis activity"/>
    <property type="evidence" value="ECO:0007669"/>
    <property type="project" value="RHEA"/>
</dbReference>
<dbReference type="InterPro" id="IPR011545">
    <property type="entry name" value="DEAD/DEAH_box_helicase_dom"/>
</dbReference>
<keyword evidence="5 9" id="KW-0694">RNA-binding</keyword>
<evidence type="ECO:0000259" key="12">
    <source>
        <dbReference type="PROSITE" id="PS51192"/>
    </source>
</evidence>
<feature type="compositionally biased region" description="Low complexity" evidence="10">
    <location>
        <begin position="437"/>
        <end position="459"/>
    </location>
</feature>
<feature type="compositionally biased region" description="Low complexity" evidence="10">
    <location>
        <begin position="1232"/>
        <end position="1248"/>
    </location>
</feature>
<dbReference type="SMART" id="SM00487">
    <property type="entry name" value="DEXDc"/>
    <property type="match status" value="1"/>
</dbReference>
<dbReference type="Gene3D" id="3.40.50.300">
    <property type="entry name" value="P-loop containing nucleotide triphosphate hydrolases"/>
    <property type="match status" value="2"/>
</dbReference>
<dbReference type="GO" id="GO:0008270">
    <property type="term" value="F:zinc ion binding"/>
    <property type="evidence" value="ECO:0007669"/>
    <property type="project" value="UniProtKB-KW"/>
</dbReference>
<dbReference type="InterPro" id="IPR000679">
    <property type="entry name" value="Znf_GATA"/>
</dbReference>
<keyword evidence="4 9" id="KW-0067">ATP-binding</keyword>
<evidence type="ECO:0000256" key="5">
    <source>
        <dbReference type="ARBA" id="ARBA00022884"/>
    </source>
</evidence>
<feature type="domain" description="GATA-type" evidence="11">
    <location>
        <begin position="360"/>
        <end position="392"/>
    </location>
</feature>
<dbReference type="InterPro" id="IPR001650">
    <property type="entry name" value="Helicase_C-like"/>
</dbReference>
<dbReference type="Proteomes" id="UP000007797">
    <property type="component" value="Unassembled WGS sequence"/>
</dbReference>
<evidence type="ECO:0000256" key="3">
    <source>
        <dbReference type="ARBA" id="ARBA00022806"/>
    </source>
</evidence>
<dbReference type="Gene3D" id="3.30.50.10">
    <property type="entry name" value="Erythroid Transcription Factor GATA-1, subunit A"/>
    <property type="match status" value="1"/>
</dbReference>
<feature type="compositionally biased region" description="Acidic residues" evidence="10">
    <location>
        <begin position="1133"/>
        <end position="1155"/>
    </location>
</feature>
<accession>F4PW16</accession>
<dbReference type="PROSITE" id="PS00039">
    <property type="entry name" value="DEAD_ATP_HELICASE"/>
    <property type="match status" value="1"/>
</dbReference>
<dbReference type="SMART" id="SM00401">
    <property type="entry name" value="ZnF_GATA"/>
    <property type="match status" value="1"/>
</dbReference>
<feature type="compositionally biased region" description="Low complexity" evidence="10">
    <location>
        <begin position="14"/>
        <end position="40"/>
    </location>
</feature>
<feature type="compositionally biased region" description="Polar residues" evidence="10">
    <location>
        <begin position="282"/>
        <end position="297"/>
    </location>
</feature>
<dbReference type="STRING" id="1054147.F4PW16"/>
<keyword evidence="8" id="KW-0862">Zinc</keyword>